<dbReference type="EMBL" id="MNBE01000313">
    <property type="protein sequence ID" value="OKP10765.1"/>
    <property type="molecule type" value="Genomic_DNA"/>
</dbReference>
<comment type="subcellular location">
    <subcellularLocation>
        <location evidence="1">Nucleus</location>
    </subcellularLocation>
</comment>
<dbReference type="PROSITE" id="PS50048">
    <property type="entry name" value="ZN2_CY6_FUNGAL_2"/>
    <property type="match status" value="1"/>
</dbReference>
<dbReference type="GO" id="GO:0005634">
    <property type="term" value="C:nucleus"/>
    <property type="evidence" value="ECO:0007669"/>
    <property type="project" value="UniProtKB-SubCell"/>
</dbReference>
<evidence type="ECO:0000256" key="5">
    <source>
        <dbReference type="ARBA" id="ARBA00023242"/>
    </source>
</evidence>
<dbReference type="PANTHER" id="PTHR47540:SF2">
    <property type="entry name" value="ZN(II)2CYS6 TRANSCRIPTION FACTOR (EUROFUNG)"/>
    <property type="match status" value="1"/>
</dbReference>
<dbReference type="SMART" id="SM00066">
    <property type="entry name" value="GAL4"/>
    <property type="match status" value="1"/>
</dbReference>
<keyword evidence="3" id="KW-0238">DNA-binding</keyword>
<dbReference type="Pfam" id="PF00172">
    <property type="entry name" value="Zn_clus"/>
    <property type="match status" value="1"/>
</dbReference>
<feature type="compositionally biased region" description="Polar residues" evidence="6">
    <location>
        <begin position="78"/>
        <end position="87"/>
    </location>
</feature>
<reference evidence="8 9" key="1">
    <citation type="submission" date="2016-10" db="EMBL/GenBank/DDBJ databases">
        <title>Genome sequence of the ascomycete fungus Penicillium subrubescens.</title>
        <authorList>
            <person name="De Vries R.P."/>
            <person name="Peng M."/>
            <person name="Dilokpimol A."/>
            <person name="Hilden K."/>
            <person name="Makela M.R."/>
            <person name="Grigoriev I."/>
            <person name="Riley R."/>
            <person name="Granchi Z."/>
        </authorList>
    </citation>
    <scope>NUCLEOTIDE SEQUENCE [LARGE SCALE GENOMIC DNA]</scope>
    <source>
        <strain evidence="8 9">CBS 132785</strain>
    </source>
</reference>
<accession>A0A1Q5UE66</accession>
<dbReference type="GO" id="GO:0045944">
    <property type="term" value="P:positive regulation of transcription by RNA polymerase II"/>
    <property type="evidence" value="ECO:0007669"/>
    <property type="project" value="TreeGrafter"/>
</dbReference>
<dbReference type="InterPro" id="IPR036864">
    <property type="entry name" value="Zn2-C6_fun-type_DNA-bd_sf"/>
</dbReference>
<evidence type="ECO:0000256" key="2">
    <source>
        <dbReference type="ARBA" id="ARBA00023015"/>
    </source>
</evidence>
<dbReference type="Gene3D" id="4.10.240.10">
    <property type="entry name" value="Zn(2)-C6 fungal-type DNA-binding domain"/>
    <property type="match status" value="1"/>
</dbReference>
<protein>
    <recommendedName>
        <fullName evidence="7">Zn(2)-C6 fungal-type domain-containing protein</fullName>
    </recommendedName>
</protein>
<dbReference type="GO" id="GO:0043565">
    <property type="term" value="F:sequence-specific DNA binding"/>
    <property type="evidence" value="ECO:0007669"/>
    <property type="project" value="TreeGrafter"/>
</dbReference>
<evidence type="ECO:0000256" key="4">
    <source>
        <dbReference type="ARBA" id="ARBA00023163"/>
    </source>
</evidence>
<feature type="compositionally biased region" description="Polar residues" evidence="6">
    <location>
        <begin position="299"/>
        <end position="310"/>
    </location>
</feature>
<gene>
    <name evidence="8" type="ORF">PENSUB_4068</name>
</gene>
<evidence type="ECO:0000259" key="7">
    <source>
        <dbReference type="PROSITE" id="PS50048"/>
    </source>
</evidence>
<name>A0A1Q5UE66_9EURO</name>
<keyword evidence="2" id="KW-0805">Transcription regulation</keyword>
<dbReference type="InterPro" id="IPR001138">
    <property type="entry name" value="Zn2Cys6_DnaBD"/>
</dbReference>
<feature type="compositionally biased region" description="Basic residues" evidence="6">
    <location>
        <begin position="48"/>
        <end position="59"/>
    </location>
</feature>
<evidence type="ECO:0000313" key="9">
    <source>
        <dbReference type="Proteomes" id="UP000186955"/>
    </source>
</evidence>
<keyword evidence="4" id="KW-0804">Transcription</keyword>
<feature type="domain" description="Zn(2)-C6 fungal-type" evidence="7">
    <location>
        <begin position="12"/>
        <end position="41"/>
    </location>
</feature>
<comment type="caution">
    <text evidence="8">The sequence shown here is derived from an EMBL/GenBank/DDBJ whole genome shotgun (WGS) entry which is preliminary data.</text>
</comment>
<dbReference type="InterPro" id="IPR051711">
    <property type="entry name" value="Stress_Response_Reg"/>
</dbReference>
<evidence type="ECO:0000256" key="1">
    <source>
        <dbReference type="ARBA" id="ARBA00004123"/>
    </source>
</evidence>
<organism evidence="8 9">
    <name type="scientific">Penicillium subrubescens</name>
    <dbReference type="NCBI Taxonomy" id="1316194"/>
    <lineage>
        <taxon>Eukaryota</taxon>
        <taxon>Fungi</taxon>
        <taxon>Dikarya</taxon>
        <taxon>Ascomycota</taxon>
        <taxon>Pezizomycotina</taxon>
        <taxon>Eurotiomycetes</taxon>
        <taxon>Eurotiomycetidae</taxon>
        <taxon>Eurotiales</taxon>
        <taxon>Aspergillaceae</taxon>
        <taxon>Penicillium</taxon>
    </lineage>
</organism>
<evidence type="ECO:0000256" key="6">
    <source>
        <dbReference type="SAM" id="MobiDB-lite"/>
    </source>
</evidence>
<dbReference type="PROSITE" id="PS00463">
    <property type="entry name" value="ZN2_CY6_FUNGAL_1"/>
    <property type="match status" value="1"/>
</dbReference>
<dbReference type="CDD" id="cd00067">
    <property type="entry name" value="GAL4"/>
    <property type="match status" value="1"/>
</dbReference>
<keyword evidence="9" id="KW-1185">Reference proteome</keyword>
<evidence type="ECO:0000256" key="3">
    <source>
        <dbReference type="ARBA" id="ARBA00023125"/>
    </source>
</evidence>
<dbReference type="PANTHER" id="PTHR47540">
    <property type="entry name" value="THIAMINE REPRESSIBLE GENES REGULATORY PROTEIN THI5"/>
    <property type="match status" value="1"/>
</dbReference>
<proteinExistence type="predicted"/>
<dbReference type="AlphaFoldDB" id="A0A1Q5UE66"/>
<sequence>MEGSNSRKVRSACDICHALKMKCSGGDPCTGCARSKQPCIYSEPNRLGRPKGSKNKKSQRQCSTSKSPRSKQRDKGRTNSLESDSSPRPSPTEHEVALGLDGLLSSDDVNGQHDFLDPSAFIDIDDHTIFPSAPISETSWDQAPELFQGLDAGMGLKPPGLSTSMFSLGEGDDFRRAMQAADLPFFNERPLMPQDPIFSAFPRSKSVSDDMGLTDHCACIGNQAKFLSTLKKMEGKYSPAPVPVILQATQDSRVLWERLMHCSCCRRDRDSVAVLMFAMGLRNIIRGLQCLMLNHQSSQHSIPHPNSGQHAISGHGPAAFSNGSTTHINGVNNRDMIFDNINHRSSTLMKDTIRVGSFEVPQEEQAFLTDVLIARALSKIKSILESMMGYLERVSDSSFQSQHGEKWPVHFVLEDLQRSVLVTEGSVREIIQR</sequence>
<dbReference type="STRING" id="1316194.A0A1Q5UE66"/>
<keyword evidence="5" id="KW-0539">Nucleus</keyword>
<evidence type="ECO:0000313" key="8">
    <source>
        <dbReference type="EMBL" id="OKP10765.1"/>
    </source>
</evidence>
<dbReference type="GO" id="GO:0000981">
    <property type="term" value="F:DNA-binding transcription factor activity, RNA polymerase II-specific"/>
    <property type="evidence" value="ECO:0007669"/>
    <property type="project" value="InterPro"/>
</dbReference>
<dbReference type="Proteomes" id="UP000186955">
    <property type="component" value="Unassembled WGS sequence"/>
</dbReference>
<dbReference type="SUPFAM" id="SSF57701">
    <property type="entry name" value="Zn2/Cys6 DNA-binding domain"/>
    <property type="match status" value="1"/>
</dbReference>
<feature type="region of interest" description="Disordered" evidence="6">
    <location>
        <begin position="299"/>
        <end position="318"/>
    </location>
</feature>
<dbReference type="GO" id="GO:0008270">
    <property type="term" value="F:zinc ion binding"/>
    <property type="evidence" value="ECO:0007669"/>
    <property type="project" value="InterPro"/>
</dbReference>
<feature type="region of interest" description="Disordered" evidence="6">
    <location>
        <begin position="36"/>
        <end position="94"/>
    </location>
</feature>